<keyword evidence="1" id="KW-0472">Membrane</keyword>
<dbReference type="PANTHER" id="PTHR35043">
    <property type="entry name" value="TRANSCRIPTION FACTOR DOMAIN-CONTAINING PROTEIN"/>
    <property type="match status" value="1"/>
</dbReference>
<gene>
    <name evidence="2" type="ORF">CPB83DRAFT_846937</name>
</gene>
<evidence type="ECO:0000313" key="2">
    <source>
        <dbReference type="EMBL" id="KAF9532532.1"/>
    </source>
</evidence>
<proteinExistence type="predicted"/>
<reference evidence="2" key="1">
    <citation type="submission" date="2020-11" db="EMBL/GenBank/DDBJ databases">
        <authorList>
            <consortium name="DOE Joint Genome Institute"/>
            <person name="Ahrendt S."/>
            <person name="Riley R."/>
            <person name="Andreopoulos W."/>
            <person name="Labutti K."/>
            <person name="Pangilinan J."/>
            <person name="Ruiz-Duenas F.J."/>
            <person name="Barrasa J.M."/>
            <person name="Sanchez-Garcia M."/>
            <person name="Camarero S."/>
            <person name="Miyauchi S."/>
            <person name="Serrano A."/>
            <person name="Linde D."/>
            <person name="Babiker R."/>
            <person name="Drula E."/>
            <person name="Ayuso-Fernandez I."/>
            <person name="Pacheco R."/>
            <person name="Padilla G."/>
            <person name="Ferreira P."/>
            <person name="Barriuso J."/>
            <person name="Kellner H."/>
            <person name="Castanera R."/>
            <person name="Alfaro M."/>
            <person name="Ramirez L."/>
            <person name="Pisabarro A.G."/>
            <person name="Kuo A."/>
            <person name="Tritt A."/>
            <person name="Lipzen A."/>
            <person name="He G."/>
            <person name="Yan M."/>
            <person name="Ng V."/>
            <person name="Cullen D."/>
            <person name="Martin F."/>
            <person name="Rosso M.-N."/>
            <person name="Henrissat B."/>
            <person name="Hibbett D."/>
            <person name="Martinez A.T."/>
            <person name="Grigoriev I.V."/>
        </authorList>
    </citation>
    <scope>NUCLEOTIDE SEQUENCE</scope>
    <source>
        <strain evidence="2">CBS 506.95</strain>
    </source>
</reference>
<keyword evidence="1" id="KW-1133">Transmembrane helix</keyword>
<organism evidence="2 3">
    <name type="scientific">Crepidotus variabilis</name>
    <dbReference type="NCBI Taxonomy" id="179855"/>
    <lineage>
        <taxon>Eukaryota</taxon>
        <taxon>Fungi</taxon>
        <taxon>Dikarya</taxon>
        <taxon>Basidiomycota</taxon>
        <taxon>Agaricomycotina</taxon>
        <taxon>Agaricomycetes</taxon>
        <taxon>Agaricomycetidae</taxon>
        <taxon>Agaricales</taxon>
        <taxon>Agaricineae</taxon>
        <taxon>Crepidotaceae</taxon>
        <taxon>Crepidotus</taxon>
    </lineage>
</organism>
<feature type="transmembrane region" description="Helical" evidence="1">
    <location>
        <begin position="378"/>
        <end position="403"/>
    </location>
</feature>
<evidence type="ECO:0000313" key="3">
    <source>
        <dbReference type="Proteomes" id="UP000807306"/>
    </source>
</evidence>
<dbReference type="AlphaFoldDB" id="A0A9P6JSZ9"/>
<protein>
    <submittedName>
        <fullName evidence="2">Uncharacterized protein</fullName>
    </submittedName>
</protein>
<feature type="transmembrane region" description="Helical" evidence="1">
    <location>
        <begin position="84"/>
        <end position="106"/>
    </location>
</feature>
<feature type="transmembrane region" description="Helical" evidence="1">
    <location>
        <begin position="345"/>
        <end position="366"/>
    </location>
</feature>
<feature type="transmembrane region" description="Helical" evidence="1">
    <location>
        <begin position="49"/>
        <end position="69"/>
    </location>
</feature>
<dbReference type="Proteomes" id="UP000807306">
    <property type="component" value="Unassembled WGS sequence"/>
</dbReference>
<comment type="caution">
    <text evidence="2">The sequence shown here is derived from an EMBL/GenBank/DDBJ whole genome shotgun (WGS) entry which is preliminary data.</text>
</comment>
<dbReference type="PANTHER" id="PTHR35043:SF7">
    <property type="entry name" value="TRANSCRIPTION FACTOR DOMAIN-CONTAINING PROTEIN"/>
    <property type="match status" value="1"/>
</dbReference>
<dbReference type="EMBL" id="MU157831">
    <property type="protein sequence ID" value="KAF9532532.1"/>
    <property type="molecule type" value="Genomic_DNA"/>
</dbReference>
<dbReference type="OrthoDB" id="9451547at2759"/>
<feature type="transmembrane region" description="Helical" evidence="1">
    <location>
        <begin position="423"/>
        <end position="449"/>
    </location>
</feature>
<keyword evidence="3" id="KW-1185">Reference proteome</keyword>
<name>A0A9P6JSZ9_9AGAR</name>
<sequence>MTNLIRASMGLIFYSDHLANSGGPSNGFGSVFTERDGLENMDGRKGASIIYSCLFTLLVCMTFCVRPNIPSPSTSRARFASIKLYMMAWMILTPHTMLYWAALQWFQARSIGKKYASRGWTTAHGHFVVMGGFLACKEGVPYQVLSPRNFQELVDQNRITFPTVTNVNLNRQTQTHPLLSGACVLQTLWFVTQVISCAANGLETTPLEIATLILVVMNGVLLIAFWSKPLDVVRPIRIDLIDSNSDLNSPNATPNRTYRDDFFRENALTKRVRDLVEREALHILPQHIPIARRITVKVISILSAPIFKVARDLVALYFRPFAKDIVPGALSVPTFYASLDADTTITVYIPYVFGTIFGGSHLWAYFHAFSPDHDDLAWRISIVALAGVCGASLVVLVLCHFTQFCDDYFETSLTTFLAEGSGVLFGITMLFVVPTSILARMVMLIEVFIKLKEFHPVARQSLSWTNYIPHFT</sequence>
<feature type="transmembrane region" description="Helical" evidence="1">
    <location>
        <begin position="178"/>
        <end position="201"/>
    </location>
</feature>
<keyword evidence="1" id="KW-0812">Transmembrane</keyword>
<feature type="transmembrane region" description="Helical" evidence="1">
    <location>
        <begin position="207"/>
        <end position="227"/>
    </location>
</feature>
<accession>A0A9P6JSZ9</accession>
<evidence type="ECO:0000256" key="1">
    <source>
        <dbReference type="SAM" id="Phobius"/>
    </source>
</evidence>